<dbReference type="GO" id="GO:0003677">
    <property type="term" value="F:DNA binding"/>
    <property type="evidence" value="ECO:0007669"/>
    <property type="project" value="UniProtKB-KW"/>
</dbReference>
<keyword evidence="7" id="KW-1185">Reference proteome</keyword>
<reference evidence="6" key="1">
    <citation type="journal article" date="2014" name="Int. J. Syst. Evol. Microbiol.">
        <title>Complete genome sequence of Corynebacterium casei LMG S-19264T (=DSM 44701T), isolated from a smear-ripened cheese.</title>
        <authorList>
            <consortium name="US DOE Joint Genome Institute (JGI-PGF)"/>
            <person name="Walter F."/>
            <person name="Albersmeier A."/>
            <person name="Kalinowski J."/>
            <person name="Ruckert C."/>
        </authorList>
    </citation>
    <scope>NUCLEOTIDE SEQUENCE</scope>
    <source>
        <strain evidence="6">CGMCC 1.15725</strain>
    </source>
</reference>
<dbReference type="Proteomes" id="UP000646365">
    <property type="component" value="Unassembled WGS sequence"/>
</dbReference>
<evidence type="ECO:0000256" key="3">
    <source>
        <dbReference type="ARBA" id="ARBA00023125"/>
    </source>
</evidence>
<evidence type="ECO:0000256" key="4">
    <source>
        <dbReference type="ARBA" id="ARBA00023163"/>
    </source>
</evidence>
<comment type="caution">
    <text evidence="6">The sequence shown here is derived from an EMBL/GenBank/DDBJ whole genome shotgun (WGS) entry which is preliminary data.</text>
</comment>
<dbReference type="InterPro" id="IPR036388">
    <property type="entry name" value="WH-like_DNA-bd_sf"/>
</dbReference>
<proteinExistence type="inferred from homology"/>
<evidence type="ECO:0000256" key="2">
    <source>
        <dbReference type="ARBA" id="ARBA00023015"/>
    </source>
</evidence>
<dbReference type="PANTHER" id="PTHR30579">
    <property type="entry name" value="TRANSCRIPTIONAL REGULATOR"/>
    <property type="match status" value="1"/>
</dbReference>
<dbReference type="SUPFAM" id="SSF53850">
    <property type="entry name" value="Periplasmic binding protein-like II"/>
    <property type="match status" value="1"/>
</dbReference>
<dbReference type="RefSeq" id="WP_189049787.1">
    <property type="nucleotide sequence ID" value="NZ_BMJQ01000012.1"/>
</dbReference>
<name>A0A8J3E5J4_9PROT</name>
<evidence type="ECO:0000256" key="1">
    <source>
        <dbReference type="ARBA" id="ARBA00009437"/>
    </source>
</evidence>
<dbReference type="Pfam" id="PF03466">
    <property type="entry name" value="LysR_substrate"/>
    <property type="match status" value="1"/>
</dbReference>
<gene>
    <name evidence="6" type="ORF">GCM10011611_43940</name>
</gene>
<dbReference type="EMBL" id="BMJQ01000012">
    <property type="protein sequence ID" value="GGF32961.1"/>
    <property type="molecule type" value="Genomic_DNA"/>
</dbReference>
<keyword evidence="3" id="KW-0238">DNA-binding</keyword>
<evidence type="ECO:0000313" key="6">
    <source>
        <dbReference type="EMBL" id="GGF32961.1"/>
    </source>
</evidence>
<dbReference type="InterPro" id="IPR000847">
    <property type="entry name" value="LysR_HTH_N"/>
</dbReference>
<dbReference type="InterPro" id="IPR050176">
    <property type="entry name" value="LTTR"/>
</dbReference>
<dbReference type="GO" id="GO:0003700">
    <property type="term" value="F:DNA-binding transcription factor activity"/>
    <property type="evidence" value="ECO:0007669"/>
    <property type="project" value="InterPro"/>
</dbReference>
<dbReference type="PRINTS" id="PR00039">
    <property type="entry name" value="HTHLYSR"/>
</dbReference>
<dbReference type="SUPFAM" id="SSF46785">
    <property type="entry name" value="Winged helix' DNA-binding domain"/>
    <property type="match status" value="1"/>
</dbReference>
<organism evidence="6 7">
    <name type="scientific">Aliidongia dinghuensis</name>
    <dbReference type="NCBI Taxonomy" id="1867774"/>
    <lineage>
        <taxon>Bacteria</taxon>
        <taxon>Pseudomonadati</taxon>
        <taxon>Pseudomonadota</taxon>
        <taxon>Alphaproteobacteria</taxon>
        <taxon>Rhodospirillales</taxon>
        <taxon>Dongiaceae</taxon>
        <taxon>Aliidongia</taxon>
    </lineage>
</organism>
<dbReference type="FunFam" id="1.10.10.10:FF:000001">
    <property type="entry name" value="LysR family transcriptional regulator"/>
    <property type="match status" value="1"/>
</dbReference>
<dbReference type="AlphaFoldDB" id="A0A8J3E5J4"/>
<keyword evidence="2" id="KW-0805">Transcription regulation</keyword>
<sequence>MFDATLLRSFQVVAQEASFTRAAERLHLTQSAVSGHVRRLEEQVGKPLLARSTRSVALTVEGEVLLGYARAILRLNEDARIRLAGTAPSTHVRIGASDDFMSSWLPEVLQQFRSARPGLSLEIRIANTGVLTQAMDRGELDLVVGSRCHGERTGQLLWREPLVWAYARGRLPEAQAPLPLALFPEPCPYRDAALAALAAAGRPWHIAVVSPSVGSLKTAAAAGFAVSPLNRSLVTASLQPLADDAGLPPLPEVEFVVLSRRHDGSREIAEIEAEIVRAARLF</sequence>
<dbReference type="InterPro" id="IPR036390">
    <property type="entry name" value="WH_DNA-bd_sf"/>
</dbReference>
<keyword evidence="4" id="KW-0804">Transcription</keyword>
<dbReference type="Gene3D" id="1.10.10.10">
    <property type="entry name" value="Winged helix-like DNA-binding domain superfamily/Winged helix DNA-binding domain"/>
    <property type="match status" value="1"/>
</dbReference>
<dbReference type="Gene3D" id="3.40.190.10">
    <property type="entry name" value="Periplasmic binding protein-like II"/>
    <property type="match status" value="2"/>
</dbReference>
<comment type="similarity">
    <text evidence="1">Belongs to the LysR transcriptional regulatory family.</text>
</comment>
<feature type="domain" description="HTH lysR-type" evidence="5">
    <location>
        <begin position="2"/>
        <end position="59"/>
    </location>
</feature>
<protein>
    <submittedName>
        <fullName evidence="6">Transcriptional regulator</fullName>
    </submittedName>
</protein>
<accession>A0A8J3E5J4</accession>
<evidence type="ECO:0000313" key="7">
    <source>
        <dbReference type="Proteomes" id="UP000646365"/>
    </source>
</evidence>
<dbReference type="InterPro" id="IPR005119">
    <property type="entry name" value="LysR_subst-bd"/>
</dbReference>
<evidence type="ECO:0000259" key="5">
    <source>
        <dbReference type="PROSITE" id="PS50931"/>
    </source>
</evidence>
<dbReference type="Pfam" id="PF00126">
    <property type="entry name" value="HTH_1"/>
    <property type="match status" value="1"/>
</dbReference>
<dbReference type="PROSITE" id="PS50931">
    <property type="entry name" value="HTH_LYSR"/>
    <property type="match status" value="1"/>
</dbReference>
<reference evidence="6" key="2">
    <citation type="submission" date="2020-09" db="EMBL/GenBank/DDBJ databases">
        <authorList>
            <person name="Sun Q."/>
            <person name="Zhou Y."/>
        </authorList>
    </citation>
    <scope>NUCLEOTIDE SEQUENCE</scope>
    <source>
        <strain evidence="6">CGMCC 1.15725</strain>
    </source>
</reference>
<dbReference type="PANTHER" id="PTHR30579:SF7">
    <property type="entry name" value="HTH-TYPE TRANSCRIPTIONAL REGULATOR LRHA-RELATED"/>
    <property type="match status" value="1"/>
</dbReference>